<evidence type="ECO:0000256" key="3">
    <source>
        <dbReference type="ARBA" id="ARBA00022692"/>
    </source>
</evidence>
<evidence type="ECO:0000259" key="7">
    <source>
        <dbReference type="Pfam" id="PF04138"/>
    </source>
</evidence>
<dbReference type="InterPro" id="IPR051401">
    <property type="entry name" value="GtrA_CellWall_Glycosyl"/>
</dbReference>
<gene>
    <name evidence="8" type="ORF">JJB07_16510</name>
</gene>
<keyword evidence="9" id="KW-1185">Reference proteome</keyword>
<feature type="transmembrane region" description="Helical" evidence="6">
    <location>
        <begin position="111"/>
        <end position="132"/>
    </location>
</feature>
<evidence type="ECO:0000256" key="4">
    <source>
        <dbReference type="ARBA" id="ARBA00022989"/>
    </source>
</evidence>
<protein>
    <submittedName>
        <fullName evidence="8">GtrA family protein</fullName>
    </submittedName>
</protein>
<dbReference type="RefSeq" id="WP_201636973.1">
    <property type="nucleotide sequence ID" value="NZ_JAEQNB010000005.1"/>
</dbReference>
<feature type="transmembrane region" description="Helical" evidence="6">
    <location>
        <begin position="40"/>
        <end position="60"/>
    </location>
</feature>
<dbReference type="Pfam" id="PF04138">
    <property type="entry name" value="GtrA_DPMS_TM"/>
    <property type="match status" value="1"/>
</dbReference>
<feature type="transmembrane region" description="Helical" evidence="6">
    <location>
        <begin position="80"/>
        <end position="105"/>
    </location>
</feature>
<accession>A0ABS1JD55</accession>
<evidence type="ECO:0000256" key="6">
    <source>
        <dbReference type="SAM" id="Phobius"/>
    </source>
</evidence>
<feature type="transmembrane region" description="Helical" evidence="6">
    <location>
        <begin position="12"/>
        <end position="34"/>
    </location>
</feature>
<dbReference type="EMBL" id="JAEQNB010000005">
    <property type="protein sequence ID" value="MBL0388217.1"/>
    <property type="molecule type" value="Genomic_DNA"/>
</dbReference>
<comment type="caution">
    <text evidence="8">The sequence shown here is derived from an EMBL/GenBank/DDBJ whole genome shotgun (WGS) entry which is preliminary data.</text>
</comment>
<keyword evidence="3 6" id="KW-0812">Transmembrane</keyword>
<proteinExistence type="inferred from homology"/>
<reference evidence="8 9" key="1">
    <citation type="submission" date="2021-01" db="EMBL/GenBank/DDBJ databases">
        <title>Tumebacillus sp. strain ITR2 16S ribosomal RNA gene Genome sequencing and assembly.</title>
        <authorList>
            <person name="Kang M."/>
        </authorList>
    </citation>
    <scope>NUCLEOTIDE SEQUENCE [LARGE SCALE GENOMIC DNA]</scope>
    <source>
        <strain evidence="8 9">ITR2</strain>
    </source>
</reference>
<evidence type="ECO:0000256" key="5">
    <source>
        <dbReference type="ARBA" id="ARBA00023136"/>
    </source>
</evidence>
<sequence>MNALLLKVWNHSLVRFMLIGVINTIVGLSTTYLLLNLFGISYWISTFAGNCTGGVTSYFLNRSFTFRNTQSVGSSWWKFILVLLASYAISYSIGLQITRWVLALFTDDTSWIENVAVLVGSVLYTLTSYAGHKLFTFRDQKRHLGE</sequence>
<comment type="similarity">
    <text evidence="2">Belongs to the GtrA family.</text>
</comment>
<organism evidence="8 9">
    <name type="scientific">Tumebacillus amylolyticus</name>
    <dbReference type="NCBI Taxonomy" id="2801339"/>
    <lineage>
        <taxon>Bacteria</taxon>
        <taxon>Bacillati</taxon>
        <taxon>Bacillota</taxon>
        <taxon>Bacilli</taxon>
        <taxon>Bacillales</taxon>
        <taxon>Alicyclobacillaceae</taxon>
        <taxon>Tumebacillus</taxon>
    </lineage>
</organism>
<comment type="subcellular location">
    <subcellularLocation>
        <location evidence="1">Membrane</location>
        <topology evidence="1">Multi-pass membrane protein</topology>
    </subcellularLocation>
</comment>
<keyword evidence="5 6" id="KW-0472">Membrane</keyword>
<evidence type="ECO:0000256" key="2">
    <source>
        <dbReference type="ARBA" id="ARBA00009399"/>
    </source>
</evidence>
<evidence type="ECO:0000256" key="1">
    <source>
        <dbReference type="ARBA" id="ARBA00004141"/>
    </source>
</evidence>
<evidence type="ECO:0000313" key="9">
    <source>
        <dbReference type="Proteomes" id="UP000602284"/>
    </source>
</evidence>
<name>A0ABS1JD55_9BACL</name>
<dbReference type="PANTHER" id="PTHR38459:SF1">
    <property type="entry name" value="PROPHAGE BACTOPRENOL-LINKED GLUCOSE TRANSLOCASE HOMOLOG"/>
    <property type="match status" value="1"/>
</dbReference>
<dbReference type="PANTHER" id="PTHR38459">
    <property type="entry name" value="PROPHAGE BACTOPRENOL-LINKED GLUCOSE TRANSLOCASE HOMOLOG"/>
    <property type="match status" value="1"/>
</dbReference>
<dbReference type="InterPro" id="IPR007267">
    <property type="entry name" value="GtrA_DPMS_TM"/>
</dbReference>
<evidence type="ECO:0000313" key="8">
    <source>
        <dbReference type="EMBL" id="MBL0388217.1"/>
    </source>
</evidence>
<dbReference type="Proteomes" id="UP000602284">
    <property type="component" value="Unassembled WGS sequence"/>
</dbReference>
<keyword evidence="4 6" id="KW-1133">Transmembrane helix</keyword>
<feature type="domain" description="GtrA/DPMS transmembrane" evidence="7">
    <location>
        <begin position="15"/>
        <end position="137"/>
    </location>
</feature>